<evidence type="ECO:0000256" key="1">
    <source>
        <dbReference type="SAM" id="MobiDB-lite"/>
    </source>
</evidence>
<organism evidence="2 3">
    <name type="scientific">Prorocentrum cordatum</name>
    <dbReference type="NCBI Taxonomy" id="2364126"/>
    <lineage>
        <taxon>Eukaryota</taxon>
        <taxon>Sar</taxon>
        <taxon>Alveolata</taxon>
        <taxon>Dinophyceae</taxon>
        <taxon>Prorocentrales</taxon>
        <taxon>Prorocentraceae</taxon>
        <taxon>Prorocentrum</taxon>
    </lineage>
</organism>
<proteinExistence type="predicted"/>
<reference evidence="2" key="1">
    <citation type="submission" date="2023-10" db="EMBL/GenBank/DDBJ databases">
        <authorList>
            <person name="Chen Y."/>
            <person name="Shah S."/>
            <person name="Dougan E. K."/>
            <person name="Thang M."/>
            <person name="Chan C."/>
        </authorList>
    </citation>
    <scope>NUCLEOTIDE SEQUENCE [LARGE SCALE GENOMIC DNA]</scope>
</reference>
<keyword evidence="3" id="KW-1185">Reference proteome</keyword>
<evidence type="ECO:0000313" key="3">
    <source>
        <dbReference type="Proteomes" id="UP001189429"/>
    </source>
</evidence>
<protein>
    <submittedName>
        <fullName evidence="2">Uncharacterized protein</fullName>
    </submittedName>
</protein>
<feature type="compositionally biased region" description="Acidic residues" evidence="1">
    <location>
        <begin position="170"/>
        <end position="179"/>
    </location>
</feature>
<dbReference type="EMBL" id="CAUYUJ010015298">
    <property type="protein sequence ID" value="CAK0852156.1"/>
    <property type="molecule type" value="Genomic_DNA"/>
</dbReference>
<accession>A0ABN9U0F6</accession>
<sequence>MAKLGGQGETQQFKEFQSLLDETKGCLGLDRKVQTEDVRRGLVQRVQSDLAKDFVLWRQGRRAVPNPHAAGLPQQVLQALRKPLPESSGGDVSMGSASEGVGFDEESGGWGFEYVKVLWDFKDILRMLRADLGSLFAQKVNQSTMTILGEATEGGTFPKESTGAAKEEQASDQDDGLFTEDPDVRSFINNAVSTVDLEQLQPPEVTLQTGVKLEVAQKESAGVVDESDQKEATFPTEASEVGDLNAKFAATPKQDAETFGGRNLGTAIPTIECLLK</sequence>
<gene>
    <name evidence="2" type="ORF">PCOR1329_LOCUS44105</name>
</gene>
<dbReference type="Proteomes" id="UP001189429">
    <property type="component" value="Unassembled WGS sequence"/>
</dbReference>
<comment type="caution">
    <text evidence="2">The sequence shown here is derived from an EMBL/GenBank/DDBJ whole genome shotgun (WGS) entry which is preliminary data.</text>
</comment>
<name>A0ABN9U0F6_9DINO</name>
<feature type="non-terminal residue" evidence="2">
    <location>
        <position position="276"/>
    </location>
</feature>
<evidence type="ECO:0000313" key="2">
    <source>
        <dbReference type="EMBL" id="CAK0852156.1"/>
    </source>
</evidence>
<feature type="region of interest" description="Disordered" evidence="1">
    <location>
        <begin position="151"/>
        <end position="179"/>
    </location>
</feature>